<dbReference type="InterPro" id="IPR001902">
    <property type="entry name" value="SLC26A/SulP_fam"/>
</dbReference>
<dbReference type="RefSeq" id="WP_079992755.1">
    <property type="nucleotide sequence ID" value="NZ_LN879502.1"/>
</dbReference>
<dbReference type="Pfam" id="PF01740">
    <property type="entry name" value="STAS"/>
    <property type="match status" value="1"/>
</dbReference>
<feature type="transmembrane region" description="Helical" evidence="5">
    <location>
        <begin position="149"/>
        <end position="173"/>
    </location>
</feature>
<dbReference type="KEGG" id="pnl:PNK_0329"/>
<name>A0A0U5J954_9BACT</name>
<feature type="domain" description="STAS" evidence="6">
    <location>
        <begin position="474"/>
        <end position="596"/>
    </location>
</feature>
<accession>A0A0U5J954</accession>
<dbReference type="CDD" id="cd07042">
    <property type="entry name" value="STAS_SulP_like_sulfate_transporter"/>
    <property type="match status" value="1"/>
</dbReference>
<evidence type="ECO:0000313" key="7">
    <source>
        <dbReference type="EMBL" id="CUI15966.1"/>
    </source>
</evidence>
<feature type="transmembrane region" description="Helical" evidence="5">
    <location>
        <begin position="366"/>
        <end position="399"/>
    </location>
</feature>
<dbReference type="Gene3D" id="3.30.750.24">
    <property type="entry name" value="STAS domain"/>
    <property type="match status" value="1"/>
</dbReference>
<keyword evidence="2 5" id="KW-0812">Transmembrane</keyword>
<dbReference type="EMBL" id="LN879502">
    <property type="protein sequence ID" value="CUI15966.1"/>
    <property type="molecule type" value="Genomic_DNA"/>
</dbReference>
<keyword evidence="8" id="KW-1185">Reference proteome</keyword>
<dbReference type="Proteomes" id="UP000069902">
    <property type="component" value="Chromosome cPNK"/>
</dbReference>
<feature type="transmembrane region" description="Helical" evidence="5">
    <location>
        <begin position="44"/>
        <end position="73"/>
    </location>
</feature>
<feature type="transmembrane region" description="Helical" evidence="5">
    <location>
        <begin position="224"/>
        <end position="243"/>
    </location>
</feature>
<organism evidence="7 8">
    <name type="scientific">Candidatus Protochlamydia naegleriophila</name>
    <dbReference type="NCBI Taxonomy" id="389348"/>
    <lineage>
        <taxon>Bacteria</taxon>
        <taxon>Pseudomonadati</taxon>
        <taxon>Chlamydiota</taxon>
        <taxon>Chlamydiia</taxon>
        <taxon>Parachlamydiales</taxon>
        <taxon>Parachlamydiaceae</taxon>
        <taxon>Candidatus Protochlamydia</taxon>
    </lineage>
</organism>
<dbReference type="InParanoid" id="A0A0U5J954"/>
<feature type="transmembrane region" description="Helical" evidence="5">
    <location>
        <begin position="287"/>
        <end position="306"/>
    </location>
</feature>
<dbReference type="InterPro" id="IPR011547">
    <property type="entry name" value="SLC26A/SulP_dom"/>
</dbReference>
<comment type="subcellular location">
    <subcellularLocation>
        <location evidence="1">Membrane</location>
        <topology evidence="1">Multi-pass membrane protein</topology>
    </subcellularLocation>
</comment>
<reference evidence="8" key="1">
    <citation type="submission" date="2015-09" db="EMBL/GenBank/DDBJ databases">
        <authorList>
            <person name="Bertelli C."/>
        </authorList>
    </citation>
    <scope>NUCLEOTIDE SEQUENCE [LARGE SCALE GENOMIC DNA]</scope>
    <source>
        <strain evidence="8">KNic</strain>
    </source>
</reference>
<evidence type="ECO:0000256" key="1">
    <source>
        <dbReference type="ARBA" id="ARBA00004141"/>
    </source>
</evidence>
<evidence type="ECO:0000256" key="4">
    <source>
        <dbReference type="ARBA" id="ARBA00023136"/>
    </source>
</evidence>
<feature type="transmembrane region" description="Helical" evidence="5">
    <location>
        <begin position="85"/>
        <end position="102"/>
    </location>
</feature>
<dbReference type="PANTHER" id="PTHR11814">
    <property type="entry name" value="SULFATE TRANSPORTER"/>
    <property type="match status" value="1"/>
</dbReference>
<feature type="transmembrane region" description="Helical" evidence="5">
    <location>
        <begin position="420"/>
        <end position="451"/>
    </location>
</feature>
<keyword evidence="4 5" id="KW-0472">Membrane</keyword>
<dbReference type="PATRIC" id="fig|389348.3.peg.374"/>
<evidence type="ECO:0000259" key="6">
    <source>
        <dbReference type="PROSITE" id="PS50801"/>
    </source>
</evidence>
<evidence type="ECO:0000313" key="8">
    <source>
        <dbReference type="Proteomes" id="UP000069902"/>
    </source>
</evidence>
<dbReference type="GO" id="GO:0016020">
    <property type="term" value="C:membrane"/>
    <property type="evidence" value="ECO:0007669"/>
    <property type="project" value="UniProtKB-SubCell"/>
</dbReference>
<dbReference type="PROSITE" id="PS50801">
    <property type="entry name" value="STAS"/>
    <property type="match status" value="1"/>
</dbReference>
<protein>
    <submittedName>
        <fullName evidence="7">Sulfate transporter family protein</fullName>
    </submittedName>
</protein>
<feature type="transmembrane region" description="Helical" evidence="5">
    <location>
        <begin position="193"/>
        <end position="212"/>
    </location>
</feature>
<dbReference type="InterPro" id="IPR002645">
    <property type="entry name" value="STAS_dom"/>
</dbReference>
<sequence length="641" mass="70319">MSHAHHDDISLTCFKKDFERYSWAAFRADLLSGLSVSMLTVPQVMAYALVAGLPVSCGIFASIFSAIVVALFCSSRHLIVGPSNAIAILIQAGISEILFTYYRDVTGPEREQLVLQILTQLMLLIGTIQILAAFFRFGRLTHFVSHTVIVGYVAGVALALVINQIFPLLGMTVPSNLSSLYERSVYIITHVETGYWPTALIGLSCLGVLLILRRIDRKMPIGAIMLAGVAIIAYFLGYFYNYFVANDYQFMNWEQLESLAQPIALVGDTKGEGLFPHWDWPYFNTGIMNNLLPVAFAIALLSVMEATSASKSIAVSSGQHLSINQEIFGMGLGNFFSAFIGAMPVSGSPSRSSLNYENGAKTRLAAVFNSLFAALILFAFGFLIQHIPVAAFAALLIVSSSNIVNFKQLFLCLKATRSDSFVLLVTLLSCIFFRLDIAFYIGVVMSISLYLKKAAIPQLVEFTIDESGVLHTIEHAHLHESRKIRFIKVEGELFFGAADLFQSALKSITEDDTTTRVIILQLKNARDIDATACLALQQLDYYLKSSGRHLIGCGLTHQIWDVLSDSGMIDIIGKNNLFIFDERHPQLSVQKAFTRAHELLAQAAAKAAEIVPPITVTPELQPAPVVPVVQEGKTAPLISTN</sequence>
<keyword evidence="3 5" id="KW-1133">Transmembrane helix</keyword>
<dbReference type="GO" id="GO:0055085">
    <property type="term" value="P:transmembrane transport"/>
    <property type="evidence" value="ECO:0007669"/>
    <property type="project" value="InterPro"/>
</dbReference>
<gene>
    <name evidence="7" type="ORF">PNK_0329</name>
</gene>
<dbReference type="STRING" id="389348.PNK_0329"/>
<feature type="transmembrane region" description="Helical" evidence="5">
    <location>
        <begin position="114"/>
        <end position="137"/>
    </location>
</feature>
<dbReference type="SUPFAM" id="SSF52091">
    <property type="entry name" value="SpoIIaa-like"/>
    <property type="match status" value="1"/>
</dbReference>
<evidence type="ECO:0000256" key="3">
    <source>
        <dbReference type="ARBA" id="ARBA00022989"/>
    </source>
</evidence>
<evidence type="ECO:0000256" key="2">
    <source>
        <dbReference type="ARBA" id="ARBA00022692"/>
    </source>
</evidence>
<dbReference type="Pfam" id="PF00916">
    <property type="entry name" value="Sulfate_transp"/>
    <property type="match status" value="1"/>
</dbReference>
<dbReference type="InterPro" id="IPR036513">
    <property type="entry name" value="STAS_dom_sf"/>
</dbReference>
<evidence type="ECO:0000256" key="5">
    <source>
        <dbReference type="SAM" id="Phobius"/>
    </source>
</evidence>
<proteinExistence type="predicted"/>
<dbReference type="AlphaFoldDB" id="A0A0U5J954"/>